<evidence type="ECO:0000259" key="4">
    <source>
        <dbReference type="PROSITE" id="PS50043"/>
    </source>
</evidence>
<feature type="domain" description="HTH luxR-type" evidence="4">
    <location>
        <begin position="1"/>
        <end position="61"/>
    </location>
</feature>
<evidence type="ECO:0000256" key="1">
    <source>
        <dbReference type="ARBA" id="ARBA00023015"/>
    </source>
</evidence>
<evidence type="ECO:0000256" key="3">
    <source>
        <dbReference type="ARBA" id="ARBA00023163"/>
    </source>
</evidence>
<keyword evidence="2" id="KW-0238">DNA-binding</keyword>
<feature type="non-terminal residue" evidence="5">
    <location>
        <position position="1"/>
    </location>
</feature>
<dbReference type="PANTHER" id="PTHR44688:SF16">
    <property type="entry name" value="DNA-BINDING TRANSCRIPTIONAL ACTIVATOR DEVR_DOSR"/>
    <property type="match status" value="1"/>
</dbReference>
<dbReference type="InterPro" id="IPR000792">
    <property type="entry name" value="Tscrpt_reg_LuxR_C"/>
</dbReference>
<protein>
    <submittedName>
        <fullName evidence="5">Response regulator transcription factor</fullName>
    </submittedName>
</protein>
<evidence type="ECO:0000313" key="5">
    <source>
        <dbReference type="EMBL" id="MDE1455101.1"/>
    </source>
</evidence>
<dbReference type="CDD" id="cd06170">
    <property type="entry name" value="LuxR_C_like"/>
    <property type="match status" value="1"/>
</dbReference>
<dbReference type="Pfam" id="PF00196">
    <property type="entry name" value="GerE"/>
    <property type="match status" value="1"/>
</dbReference>
<dbReference type="InterPro" id="IPR016032">
    <property type="entry name" value="Sig_transdc_resp-reg_C-effctor"/>
</dbReference>
<organism evidence="5 6">
    <name type="scientific">Bacillus paralicheniformis</name>
    <dbReference type="NCBI Taxonomy" id="1648923"/>
    <lineage>
        <taxon>Bacteria</taxon>
        <taxon>Bacillati</taxon>
        <taxon>Bacillota</taxon>
        <taxon>Bacilli</taxon>
        <taxon>Bacillales</taxon>
        <taxon>Bacillaceae</taxon>
        <taxon>Bacillus</taxon>
    </lineage>
</organism>
<evidence type="ECO:0000313" key="6">
    <source>
        <dbReference type="Proteomes" id="UP001216709"/>
    </source>
</evidence>
<dbReference type="GO" id="GO:0003677">
    <property type="term" value="F:DNA binding"/>
    <property type="evidence" value="ECO:0007669"/>
    <property type="project" value="UniProtKB-KW"/>
</dbReference>
<dbReference type="SMART" id="SM00421">
    <property type="entry name" value="HTH_LUXR"/>
    <property type="match status" value="1"/>
</dbReference>
<dbReference type="GO" id="GO:0006355">
    <property type="term" value="P:regulation of DNA-templated transcription"/>
    <property type="evidence" value="ECO:0007669"/>
    <property type="project" value="InterPro"/>
</dbReference>
<dbReference type="PANTHER" id="PTHR44688">
    <property type="entry name" value="DNA-BINDING TRANSCRIPTIONAL ACTIVATOR DEVR_DOSR"/>
    <property type="match status" value="1"/>
</dbReference>
<dbReference type="PROSITE" id="PS50043">
    <property type="entry name" value="HTH_LUXR_2"/>
    <property type="match status" value="1"/>
</dbReference>
<comment type="caution">
    <text evidence="5">The sequence shown here is derived from an EMBL/GenBank/DDBJ whole genome shotgun (WGS) entry which is preliminary data.</text>
</comment>
<name>A0AAW6KNQ4_9BACI</name>
<dbReference type="EMBL" id="JARAFO010000289">
    <property type="protein sequence ID" value="MDE1455101.1"/>
    <property type="molecule type" value="Genomic_DNA"/>
</dbReference>
<evidence type="ECO:0000256" key="2">
    <source>
        <dbReference type="ARBA" id="ARBA00023125"/>
    </source>
</evidence>
<gene>
    <name evidence="5" type="ORF">PVN32_23620</name>
</gene>
<sequence length="68" mass="7542">HQLTKREKDVLLEITKGKSNKEIAASLFISEKTVKTHVSNLLSKLGLSDRTQAALFAVKHGLQQNDGR</sequence>
<proteinExistence type="predicted"/>
<dbReference type="FunFam" id="1.10.10.10:FF:000153">
    <property type="entry name" value="LuxR family transcriptional regulator"/>
    <property type="match status" value="1"/>
</dbReference>
<keyword evidence="3" id="KW-0804">Transcription</keyword>
<dbReference type="RefSeq" id="WP_274685846.1">
    <property type="nucleotide sequence ID" value="NZ_JARAFO010000289.1"/>
</dbReference>
<dbReference type="Proteomes" id="UP001216709">
    <property type="component" value="Unassembled WGS sequence"/>
</dbReference>
<reference evidence="5" key="1">
    <citation type="submission" date="2022-12" db="EMBL/GenBank/DDBJ databases">
        <title>Draft Genome Sequences of Bacillus licheniformis and Bacillus paralicheniformis strains isolated from Irish skim milk powders.</title>
        <authorList>
            <person name="Lourenco A."/>
            <person name="Li F."/>
            <person name="Geraldine D."/>
            <person name="Tobin J.T."/>
            <person name="Butler F."/>
            <person name="Jordan K."/>
            <person name="Obrien T."/>
        </authorList>
    </citation>
    <scope>NUCLEOTIDE SEQUENCE</scope>
    <source>
        <strain evidence="5">3370</strain>
    </source>
</reference>
<dbReference type="Gene3D" id="1.10.10.10">
    <property type="entry name" value="Winged helix-like DNA-binding domain superfamily/Winged helix DNA-binding domain"/>
    <property type="match status" value="1"/>
</dbReference>
<dbReference type="AlphaFoldDB" id="A0AAW6KNQ4"/>
<keyword evidence="1" id="KW-0805">Transcription regulation</keyword>
<dbReference type="InterPro" id="IPR036388">
    <property type="entry name" value="WH-like_DNA-bd_sf"/>
</dbReference>
<dbReference type="PRINTS" id="PR00038">
    <property type="entry name" value="HTHLUXR"/>
</dbReference>
<dbReference type="PROSITE" id="PS00622">
    <property type="entry name" value="HTH_LUXR_1"/>
    <property type="match status" value="1"/>
</dbReference>
<accession>A0AAW6KNQ4</accession>
<dbReference type="SUPFAM" id="SSF46894">
    <property type="entry name" value="C-terminal effector domain of the bipartite response regulators"/>
    <property type="match status" value="1"/>
</dbReference>